<protein>
    <submittedName>
        <fullName evidence="3">Uncharacterized protein</fullName>
    </submittedName>
</protein>
<reference evidence="3 4" key="1">
    <citation type="journal article" date="2018" name="PLoS Genet.">
        <title>Population sequencing reveals clonal diversity and ancestral inbreeding in the grapevine cultivar Chardonnay.</title>
        <authorList>
            <person name="Roach M.J."/>
            <person name="Johnson D.L."/>
            <person name="Bohlmann J."/>
            <person name="van Vuuren H.J."/>
            <person name="Jones S.J."/>
            <person name="Pretorius I.S."/>
            <person name="Schmidt S.A."/>
            <person name="Borneman A.R."/>
        </authorList>
    </citation>
    <scope>NUCLEOTIDE SEQUENCE [LARGE SCALE GENOMIC DNA]</scope>
    <source>
        <strain evidence="4">cv. Chardonnay</strain>
        <tissue evidence="3">Leaf</tissue>
    </source>
</reference>
<comment type="caution">
    <text evidence="3">The sequence shown here is derived from an EMBL/GenBank/DDBJ whole genome shotgun (WGS) entry which is preliminary data.</text>
</comment>
<organism evidence="3 4">
    <name type="scientific">Vitis vinifera</name>
    <name type="common">Grape</name>
    <dbReference type="NCBI Taxonomy" id="29760"/>
    <lineage>
        <taxon>Eukaryota</taxon>
        <taxon>Viridiplantae</taxon>
        <taxon>Streptophyta</taxon>
        <taxon>Embryophyta</taxon>
        <taxon>Tracheophyta</taxon>
        <taxon>Spermatophyta</taxon>
        <taxon>Magnoliopsida</taxon>
        <taxon>eudicotyledons</taxon>
        <taxon>Gunneridae</taxon>
        <taxon>Pentapetalae</taxon>
        <taxon>rosids</taxon>
        <taxon>Vitales</taxon>
        <taxon>Vitaceae</taxon>
        <taxon>Viteae</taxon>
        <taxon>Vitis</taxon>
    </lineage>
</organism>
<dbReference type="InterPro" id="IPR013103">
    <property type="entry name" value="RVT_2"/>
</dbReference>
<gene>
    <name evidence="3" type="ORF">CK203_111021</name>
</gene>
<feature type="domain" description="Reverse transcriptase Ty1/copia-type" evidence="1">
    <location>
        <begin position="1"/>
        <end position="56"/>
    </location>
</feature>
<dbReference type="InterPro" id="IPR046796">
    <property type="entry name" value="Transposase_32_dom"/>
</dbReference>
<dbReference type="Pfam" id="PF07727">
    <property type="entry name" value="RVT_2"/>
    <property type="match status" value="1"/>
</dbReference>
<dbReference type="EMBL" id="QGNW01001826">
    <property type="protein sequence ID" value="RVW29742.1"/>
    <property type="molecule type" value="Genomic_DNA"/>
</dbReference>
<proteinExistence type="predicted"/>
<evidence type="ECO:0000313" key="4">
    <source>
        <dbReference type="Proteomes" id="UP000288805"/>
    </source>
</evidence>
<evidence type="ECO:0000259" key="1">
    <source>
        <dbReference type="Pfam" id="PF07727"/>
    </source>
</evidence>
<dbReference type="Pfam" id="PF20167">
    <property type="entry name" value="Transposase_32"/>
    <property type="match status" value="1"/>
</dbReference>
<dbReference type="Proteomes" id="UP000288805">
    <property type="component" value="Unassembled WGS sequence"/>
</dbReference>
<name>A0A438D2U5_VITVI</name>
<evidence type="ECO:0000259" key="2">
    <source>
        <dbReference type="Pfam" id="PF20167"/>
    </source>
</evidence>
<feature type="domain" description="Putative plant transposon protein" evidence="2">
    <location>
        <begin position="177"/>
        <end position="340"/>
    </location>
</feature>
<evidence type="ECO:0000313" key="3">
    <source>
        <dbReference type="EMBL" id="RVW29742.1"/>
    </source>
</evidence>
<dbReference type="AlphaFoldDB" id="A0A438D2U5"/>
<sequence>MHSEFEMSMIGELNFFLGLQIKQLKAGTFINQAKYIRDLLKRFNMVEAKTMKTPMSSSIKLDMDEKGGRPVRQDWGFKGTPALYFLTGFLWFSKTTTDSVVKDQLPLHFCTPRVSIVSVFLFTNLYSLVSSSSWLLNESQLPLRHRASTQLSHLSKGHAENEDGLATHGDYFGADFPNLVQAFYSRVTYGLDALIISIVRGVEIHLDLESICRIFYIAPIGLKVYESKIWPIVSGFEPREVIQRICGLANTQEMGKPSTHNLTIISRVLHHMTCSIFLPRGGHRDDVSYYEAFLIDSVLTGRRIHLGYLMMMNMISCCESMTHVLPYGCFLTRIFKDVSVNLRRETDFEALNAYDTYDDQSMGWMKFEKAPMVLGLGE</sequence>
<accession>A0A438D2U5</accession>